<dbReference type="GO" id="GO:1900745">
    <property type="term" value="P:positive regulation of p38MAPK cascade"/>
    <property type="evidence" value="ECO:0007669"/>
    <property type="project" value="InterPro"/>
</dbReference>
<comment type="subcellular location">
    <subcellularLocation>
        <location evidence="1">Cell membrane</location>
        <topology evidence="1">Single-pass membrane protein</topology>
    </subcellularLocation>
</comment>
<comment type="similarity">
    <text evidence="2">Belongs to the RELT family.</text>
</comment>
<keyword evidence="4 8" id="KW-0812">Transmembrane</keyword>
<evidence type="ECO:0000256" key="8">
    <source>
        <dbReference type="SAM" id="Phobius"/>
    </source>
</evidence>
<feature type="region of interest" description="Disordered" evidence="7">
    <location>
        <begin position="1"/>
        <end position="32"/>
    </location>
</feature>
<keyword evidence="10" id="KW-1185">Reference proteome</keyword>
<dbReference type="GO" id="GO:0005886">
    <property type="term" value="C:plasma membrane"/>
    <property type="evidence" value="ECO:0007669"/>
    <property type="project" value="UniProtKB-SubCell"/>
</dbReference>
<reference evidence="9" key="1">
    <citation type="journal article" date="2022" name="bioRxiv">
        <title>Sequencing and chromosome-scale assembly of the giantPleurodeles waltlgenome.</title>
        <authorList>
            <person name="Brown T."/>
            <person name="Elewa A."/>
            <person name="Iarovenko S."/>
            <person name="Subramanian E."/>
            <person name="Araus A.J."/>
            <person name="Petzold A."/>
            <person name="Susuki M."/>
            <person name="Suzuki K.-i.T."/>
            <person name="Hayashi T."/>
            <person name="Toyoda A."/>
            <person name="Oliveira C."/>
            <person name="Osipova E."/>
            <person name="Leigh N.D."/>
            <person name="Simon A."/>
            <person name="Yun M.H."/>
        </authorList>
    </citation>
    <scope>NUCLEOTIDE SEQUENCE</scope>
    <source>
        <strain evidence="9">20211129_DDA</strain>
        <tissue evidence="9">Liver</tissue>
    </source>
</reference>
<protein>
    <recommendedName>
        <fullName evidence="11">RELT-like protein 1</fullName>
    </recommendedName>
</protein>
<accession>A0AAV7WP87</accession>
<feature type="transmembrane region" description="Helical" evidence="8">
    <location>
        <begin position="39"/>
        <end position="62"/>
    </location>
</feature>
<keyword evidence="3" id="KW-1003">Cell membrane</keyword>
<dbReference type="Proteomes" id="UP001066276">
    <property type="component" value="Chromosome 1_1"/>
</dbReference>
<dbReference type="PANTHER" id="PTHR31037:SF1">
    <property type="entry name" value="RELT-LIKE PROTEIN 1"/>
    <property type="match status" value="1"/>
</dbReference>
<evidence type="ECO:0000256" key="6">
    <source>
        <dbReference type="ARBA" id="ARBA00023136"/>
    </source>
</evidence>
<sequence length="253" mass="27383">MQSNTSGGMNPSGPFPDPLGSHGTDPEDTAAGGSGKPEYVAYILVPVFFLMGLLGFLICHLLKKKGYRCTTEAESRHEEEKKIAGEKIEMNESVAEGNNDTVGHIVNCIMKNKANTDAFNAMVEDNSVFGDNSICPESPGTPVTPGSPVSPGTPLSPGATPTKHSCRGLHLHTVGGVAEKNVCTRCSHKKWHIMRPSPKVKEPKEPKKTRQAVTVLAVGRFRVTKVESKSDYKIKEWNGIRGPKCHTNMRASF</sequence>
<evidence type="ECO:0000256" key="2">
    <source>
        <dbReference type="ARBA" id="ARBA00008688"/>
    </source>
</evidence>
<dbReference type="InterPro" id="IPR022248">
    <property type="entry name" value="TNF_rcpt_RELT"/>
</dbReference>
<evidence type="ECO:0000313" key="10">
    <source>
        <dbReference type="Proteomes" id="UP001066276"/>
    </source>
</evidence>
<keyword evidence="5 8" id="KW-1133">Transmembrane helix</keyword>
<evidence type="ECO:0000256" key="5">
    <source>
        <dbReference type="ARBA" id="ARBA00022989"/>
    </source>
</evidence>
<keyword evidence="6 8" id="KW-0472">Membrane</keyword>
<dbReference type="Pfam" id="PF12606">
    <property type="entry name" value="RELT"/>
    <property type="match status" value="1"/>
</dbReference>
<proteinExistence type="inferred from homology"/>
<dbReference type="InterPro" id="IPR042315">
    <property type="entry name" value="RELL1"/>
</dbReference>
<comment type="caution">
    <text evidence="9">The sequence shown here is derived from an EMBL/GenBank/DDBJ whole genome shotgun (WGS) entry which is preliminary data.</text>
</comment>
<gene>
    <name evidence="9" type="ORF">NDU88_002325</name>
</gene>
<organism evidence="9 10">
    <name type="scientific">Pleurodeles waltl</name>
    <name type="common">Iberian ribbed newt</name>
    <dbReference type="NCBI Taxonomy" id="8319"/>
    <lineage>
        <taxon>Eukaryota</taxon>
        <taxon>Metazoa</taxon>
        <taxon>Chordata</taxon>
        <taxon>Craniata</taxon>
        <taxon>Vertebrata</taxon>
        <taxon>Euteleostomi</taxon>
        <taxon>Amphibia</taxon>
        <taxon>Batrachia</taxon>
        <taxon>Caudata</taxon>
        <taxon>Salamandroidea</taxon>
        <taxon>Salamandridae</taxon>
        <taxon>Pleurodelinae</taxon>
        <taxon>Pleurodeles</taxon>
    </lineage>
</organism>
<name>A0AAV7WP87_PLEWA</name>
<evidence type="ECO:0000256" key="4">
    <source>
        <dbReference type="ARBA" id="ARBA00022692"/>
    </source>
</evidence>
<evidence type="ECO:0000256" key="3">
    <source>
        <dbReference type="ARBA" id="ARBA00022475"/>
    </source>
</evidence>
<dbReference type="PANTHER" id="PTHR31037">
    <property type="entry name" value="RELT-LIKE PROTEIN 1-RELATED"/>
    <property type="match status" value="1"/>
</dbReference>
<dbReference type="EMBL" id="JANPWB010000001">
    <property type="protein sequence ID" value="KAJ1214707.1"/>
    <property type="molecule type" value="Genomic_DNA"/>
</dbReference>
<evidence type="ECO:0000256" key="7">
    <source>
        <dbReference type="SAM" id="MobiDB-lite"/>
    </source>
</evidence>
<dbReference type="AlphaFoldDB" id="A0AAV7WP87"/>
<evidence type="ECO:0008006" key="11">
    <source>
        <dbReference type="Google" id="ProtNLM"/>
    </source>
</evidence>
<feature type="region of interest" description="Disordered" evidence="7">
    <location>
        <begin position="134"/>
        <end position="163"/>
    </location>
</feature>
<evidence type="ECO:0000256" key="1">
    <source>
        <dbReference type="ARBA" id="ARBA00004162"/>
    </source>
</evidence>
<evidence type="ECO:0000313" key="9">
    <source>
        <dbReference type="EMBL" id="KAJ1214707.1"/>
    </source>
</evidence>